<dbReference type="SUPFAM" id="SSF53335">
    <property type="entry name" value="S-adenosyl-L-methionine-dependent methyltransferases"/>
    <property type="match status" value="1"/>
</dbReference>
<dbReference type="InterPro" id="IPR036691">
    <property type="entry name" value="Endo/exonu/phosph_ase_sf"/>
</dbReference>
<feature type="region of interest" description="Disordered" evidence="4">
    <location>
        <begin position="356"/>
        <end position="417"/>
    </location>
</feature>
<keyword evidence="2" id="KW-0732">Signal</keyword>
<protein>
    <submittedName>
        <fullName evidence="6">Protein disulfide isomerase-like 2-1</fullName>
    </submittedName>
</protein>
<organism evidence="6 7">
    <name type="scientific">Symbiodinium microadriaticum</name>
    <name type="common">Dinoflagellate</name>
    <name type="synonym">Zooxanthella microadriatica</name>
    <dbReference type="NCBI Taxonomy" id="2951"/>
    <lineage>
        <taxon>Eukaryota</taxon>
        <taxon>Sar</taxon>
        <taxon>Alveolata</taxon>
        <taxon>Dinophyceae</taxon>
        <taxon>Suessiales</taxon>
        <taxon>Symbiodiniaceae</taxon>
        <taxon>Symbiodinium</taxon>
    </lineage>
</organism>
<dbReference type="InterPro" id="IPR013766">
    <property type="entry name" value="Thioredoxin_domain"/>
</dbReference>
<dbReference type="InterPro" id="IPR017937">
    <property type="entry name" value="Thioredoxin_CS"/>
</dbReference>
<dbReference type="EMBL" id="LSRX01000745">
    <property type="protein sequence ID" value="OLP89772.1"/>
    <property type="molecule type" value="Genomic_DNA"/>
</dbReference>
<dbReference type="PROSITE" id="PS51352">
    <property type="entry name" value="THIOREDOXIN_2"/>
    <property type="match status" value="1"/>
</dbReference>
<dbReference type="InterPro" id="IPR029063">
    <property type="entry name" value="SAM-dependent_MTases_sf"/>
</dbReference>
<evidence type="ECO:0000313" key="6">
    <source>
        <dbReference type="EMBL" id="OLP89772.1"/>
    </source>
</evidence>
<proteinExistence type="inferred from homology"/>
<feature type="region of interest" description="Disordered" evidence="4">
    <location>
        <begin position="1533"/>
        <end position="1554"/>
    </location>
</feature>
<keyword evidence="3" id="KW-0175">Coiled coil</keyword>
<dbReference type="SUPFAM" id="SSF56219">
    <property type="entry name" value="DNase I-like"/>
    <property type="match status" value="1"/>
</dbReference>
<dbReference type="GO" id="GO:0005783">
    <property type="term" value="C:endoplasmic reticulum"/>
    <property type="evidence" value="ECO:0007669"/>
    <property type="project" value="TreeGrafter"/>
</dbReference>
<sequence length="2373" mass="263746">MEASADDRMAVMMQMMQQFQEDMRKQVVNLQDSMQKNQDSMQKQVVNLQDSMQNHQDSMQTQVVNLQDSMQKNQQDLQKQVDSIHKQMETMSEEITTFVTPLYRVHPVPEDVVSQLTDKTFHETTKKYYGGTDSCVVLGQLFSSEGGASQYASYFYPAVAEHIVPKVLKAKDELILVVEISRALQVNDYENGAAYDDFRYPDPEPAHPKDDSPVVTVDVRLEAVERLPKENIYCSFQKDSFDLQIVHALEGRRFHERDKRRFYKSSQEPEAETSESRNPAPNLATAMAFRLSASGPLKDGQPEARSGSLFGSAMGAFKDKASAAASAASAAAGAASAAAGAAVKSAKHGIEVAKDAMGPSGSAASSTFHPPPRGNEDIDLQRALEASMQSQAKATATGEEKRSLVESREDLTSRRREPPGAMARFRVACVLLWSLHLTIAVRVEQDAAKASVDVNLRLLEEHADAYFEGRQMSMASRETAISSGCPALVSASGDRVRTPAANCTLDQASHEVADINCVERAKVRMCAFPVLGIPGLAGKDPHIIDSAIINGDKQLVDAKVIGDKAARLVLLSRAMDAFKSLSAAATVADKKDQICGRAWITTQNLLRMQPGHYFNVCIKVVRMDTASHGMAAVVNLKLGNSIDDSPVSRQPQLTGEEIQMDCSARKQRMLPEQVYMIVGAKMVLDGEDIYMKLPPTTDSRACILLPTREDAIVGVACRQLPAYPVIRVDHCGMSIANTLLNDPAEILYNEHHNQSHFSVFWGEAIDLRWTDALHHSNIEVLCASPPSHAWNATNAMKGFQDTVNTVAWWELAVIARLTQRRVVAVEATLAFGSHGDAATFESVMKWAGYQIAWKGRVDTKLEVPTDRPKYFMVFWNSADQPSASTPFRMLRLGPYGPIPCEDCIWKPMRPDMFQATEVKQEMMAKVTSRELLPPFQKRLVGSPVHLRLVNPNAPMPSVPMSYNRLLSMAWPVLMKKGMQLPLVEQDGKLRLLSKWELARAAGLPGDLILPEPESDANLLLCQATLPCQALQVLGSIIAHRQEMVMTHDTLLKYYETGLKECSKGWEKFSQLEPFARATWATLISNGDEAQMGTEGRLRSRLRLLQQQLDNMVRGRPQQQAPFLPETCRTMYEELEESMEAVHNEHRIFQVGHGYTGMLLDEEEPTAVVHEKIAEFLAVPAHILAVARVDSSATHTRNWVVAGEMLPHLFDEVIVLVDTGIPQAQWLPSELEQRHLSKTYGDHHASYPDSVEINGYQVTQWPASLASGDFIRLRWNGYSDHEDWKDLDVFDHMDANEEDIPPPPPTPPGEGAESSPGGPEDDPHDGSDTEPMPDTPPGSPRDTPAVAEDTPTRGMPFQDMGNPAPKRPRTDFPTLMDVVEEPAPTLNYSPSVSSQALSMTTACYMKFQGQVASFANAGTRTLQQVVFDEWGVTADLFYLLLAGKPIGLTTRCDRIPVGATVQVRGKLRGGTGAYIKKLRGLLQAKGVPPETLDSRVEEVRAHIGDKGIKEAYDSFDPWAKIKNSCNFRLVKEAGAKSRPKQKEIQRDDGSDPMQVSDPWAQALKERKGWKLEPGFFRTTTGATPTVLEKLTHGSSGIAIVSEREAEILVKQQDKMSSSELAAIVIGSSIKASARFSVKDLEIPCRNQEDNRVLVRAQLINLGDKEITVVGEESKITIDELDGAVLSCEILRKEVETWDEIAEGPIKFLRKRVPSLDNALFSNWGRRFFAKGKPVHDPKQAESCLLMLRIKREFRDAILKVACPGIYLAPRTDSGAPDHVFKVVWFPDQSFDELLVLANAESKSFGLVRNKSGLGIRVKADDFTTLRQKWQPSWQPQAGTPYGLNIKSYFDVQNLPVSCSKNEVQKFLNTIQWNALVIRQTRPRVWLVGAEVPPTSTIHLAEHGTVLITERAPKGQGKGKTTQRAFRDLPWIVAGSASSSAPAPRQPMPMELDTVQTTDLEDKFQKKIDQLQREHASAQAMIKEDLGTLKESFMNHKEQQSQVNQELQNGVQQIKADNQSFSHQLTMQLAQITAAIQGQKADFAAELKASQGSEELMQQVRVFAVYGYHQGFPDFQLKNETLLREVLARASTVDIPCLIVGDLNCDLQSLQIWPDMQQAGWKDAAMVQAVWDQDQPAYTFKESRLDYILFNAKAASAFRSFNVSEVPETDHKSVNAVFDWTALATSRRSLKMPMDISKLQKELPTPLLLQADLPCASQARMERPSSATLATDYCKSSVGVVSQGLEAGRSLVLQSDQATRCQAASVLRQVMDEFPCGSVWIVEYYADWCPHCQAFAPKWQRLAVASREANSDLRLVSVNCEVHRDLCMERKVQGYPTIEWFYNGHDHRVRSSLSTFYARMALEEAKSRFTSKPEP</sequence>
<comment type="caution">
    <text evidence="6">The sequence shown here is derived from an EMBL/GenBank/DDBJ whole genome shotgun (WGS) entry which is preliminary data.</text>
</comment>
<evidence type="ECO:0000259" key="5">
    <source>
        <dbReference type="PROSITE" id="PS51352"/>
    </source>
</evidence>
<evidence type="ECO:0000313" key="7">
    <source>
        <dbReference type="Proteomes" id="UP000186817"/>
    </source>
</evidence>
<keyword evidence="7" id="KW-1185">Reference proteome</keyword>
<dbReference type="PANTHER" id="PTHR45672">
    <property type="entry name" value="PROTEIN DISULFIDE-ISOMERASE C17H9.14C-RELATED"/>
    <property type="match status" value="1"/>
</dbReference>
<feature type="region of interest" description="Disordered" evidence="4">
    <location>
        <begin position="259"/>
        <end position="281"/>
    </location>
</feature>
<gene>
    <name evidence="6" type="primary">PDIL2-1</name>
    <name evidence="6" type="ORF">AK812_SmicGene28726</name>
</gene>
<dbReference type="PANTHER" id="PTHR45672:SF3">
    <property type="entry name" value="THIOREDOXIN DOMAIN-CONTAINING PROTEIN 5"/>
    <property type="match status" value="1"/>
</dbReference>
<feature type="compositionally biased region" description="Basic and acidic residues" evidence="4">
    <location>
        <begin position="1533"/>
        <end position="1548"/>
    </location>
</feature>
<dbReference type="InterPro" id="IPR036249">
    <property type="entry name" value="Thioredoxin-like_sf"/>
</dbReference>
<feature type="compositionally biased region" description="Basic and acidic residues" evidence="4">
    <location>
        <begin position="398"/>
        <end position="417"/>
    </location>
</feature>
<evidence type="ECO:0000256" key="3">
    <source>
        <dbReference type="SAM" id="Coils"/>
    </source>
</evidence>
<name>A0A1Q9D3L5_SYMMI</name>
<dbReference type="Pfam" id="PF00085">
    <property type="entry name" value="Thioredoxin"/>
    <property type="match status" value="1"/>
</dbReference>
<feature type="domain" description="Thioredoxin" evidence="5">
    <location>
        <begin position="2243"/>
        <end position="2365"/>
    </location>
</feature>
<dbReference type="OrthoDB" id="411914at2759"/>
<evidence type="ECO:0000256" key="1">
    <source>
        <dbReference type="ARBA" id="ARBA00006347"/>
    </source>
</evidence>
<accession>A0A1Q9D3L5</accession>
<dbReference type="GO" id="GO:0003756">
    <property type="term" value="F:protein disulfide isomerase activity"/>
    <property type="evidence" value="ECO:0007669"/>
    <property type="project" value="TreeGrafter"/>
</dbReference>
<dbReference type="SUPFAM" id="SSF52833">
    <property type="entry name" value="Thioredoxin-like"/>
    <property type="match status" value="1"/>
</dbReference>
<keyword evidence="6" id="KW-0413">Isomerase</keyword>
<dbReference type="Proteomes" id="UP000186817">
    <property type="component" value="Unassembled WGS sequence"/>
</dbReference>
<dbReference type="Gene3D" id="3.60.10.10">
    <property type="entry name" value="Endonuclease/exonuclease/phosphatase"/>
    <property type="match status" value="1"/>
</dbReference>
<dbReference type="PROSITE" id="PS00194">
    <property type="entry name" value="THIOREDOXIN_1"/>
    <property type="match status" value="1"/>
</dbReference>
<dbReference type="Gene3D" id="3.40.30.10">
    <property type="entry name" value="Glutaredoxin"/>
    <property type="match status" value="1"/>
</dbReference>
<dbReference type="GO" id="GO:0006457">
    <property type="term" value="P:protein folding"/>
    <property type="evidence" value="ECO:0007669"/>
    <property type="project" value="TreeGrafter"/>
</dbReference>
<dbReference type="InterPro" id="IPR051063">
    <property type="entry name" value="PDI"/>
</dbReference>
<dbReference type="CDD" id="cd02961">
    <property type="entry name" value="PDI_a_family"/>
    <property type="match status" value="1"/>
</dbReference>
<feature type="coiled-coil region" evidence="3">
    <location>
        <begin position="1959"/>
        <end position="2015"/>
    </location>
</feature>
<feature type="compositionally biased region" description="Low complexity" evidence="4">
    <location>
        <begin position="1308"/>
        <end position="1317"/>
    </location>
</feature>
<evidence type="ECO:0000256" key="2">
    <source>
        <dbReference type="ARBA" id="ARBA00022729"/>
    </source>
</evidence>
<evidence type="ECO:0000256" key="4">
    <source>
        <dbReference type="SAM" id="MobiDB-lite"/>
    </source>
</evidence>
<comment type="similarity">
    <text evidence="1">Belongs to the protein disulfide isomerase family.</text>
</comment>
<reference evidence="6 7" key="1">
    <citation type="submission" date="2016-02" db="EMBL/GenBank/DDBJ databases">
        <title>Genome analysis of coral dinoflagellate symbionts highlights evolutionary adaptations to a symbiotic lifestyle.</title>
        <authorList>
            <person name="Aranda M."/>
            <person name="Li Y."/>
            <person name="Liew Y.J."/>
            <person name="Baumgarten S."/>
            <person name="Simakov O."/>
            <person name="Wilson M."/>
            <person name="Piel J."/>
            <person name="Ashoor H."/>
            <person name="Bougouffa S."/>
            <person name="Bajic V.B."/>
            <person name="Ryu T."/>
            <person name="Ravasi T."/>
            <person name="Bayer T."/>
            <person name="Micklem G."/>
            <person name="Kim H."/>
            <person name="Bhak J."/>
            <person name="Lajeunesse T.C."/>
            <person name="Voolstra C.R."/>
        </authorList>
    </citation>
    <scope>NUCLEOTIDE SEQUENCE [LARGE SCALE GENOMIC DNA]</scope>
    <source>
        <strain evidence="6 7">CCMP2467</strain>
    </source>
</reference>
<feature type="region of interest" description="Disordered" evidence="4">
    <location>
        <begin position="1293"/>
        <end position="1371"/>
    </location>
</feature>
<dbReference type="Gene3D" id="3.40.50.150">
    <property type="entry name" value="Vaccinia Virus protein VP39"/>
    <property type="match status" value="1"/>
</dbReference>